<dbReference type="STRING" id="459525.SAMN04488137_3070"/>
<keyword evidence="2" id="KW-0175">Coiled coil</keyword>
<dbReference type="Proteomes" id="UP000199544">
    <property type="component" value="Unassembled WGS sequence"/>
</dbReference>
<keyword evidence="6" id="KW-0378">Hydrolase</keyword>
<evidence type="ECO:0000256" key="2">
    <source>
        <dbReference type="SAM" id="Coils"/>
    </source>
</evidence>
<dbReference type="PANTHER" id="PTHR21666">
    <property type="entry name" value="PEPTIDASE-RELATED"/>
    <property type="match status" value="1"/>
</dbReference>
<dbReference type="InterPro" id="IPR050570">
    <property type="entry name" value="Cell_wall_metabolism_enzyme"/>
</dbReference>
<dbReference type="InterPro" id="IPR011055">
    <property type="entry name" value="Dup_hybrid_motif"/>
</dbReference>
<feature type="region of interest" description="Disordered" evidence="3">
    <location>
        <begin position="245"/>
        <end position="273"/>
    </location>
</feature>
<dbReference type="CDD" id="cd12797">
    <property type="entry name" value="M23_peptidase"/>
    <property type="match status" value="1"/>
</dbReference>
<dbReference type="SUPFAM" id="SSF51261">
    <property type="entry name" value="Duplicated hybrid motif"/>
    <property type="match status" value="1"/>
</dbReference>
<accession>A0A1G9XYA2</accession>
<evidence type="ECO:0000259" key="5">
    <source>
        <dbReference type="Pfam" id="PF24568"/>
    </source>
</evidence>
<dbReference type="Pfam" id="PF24568">
    <property type="entry name" value="CC_PcsB"/>
    <property type="match status" value="1"/>
</dbReference>
<organism evidence="6 7">
    <name type="scientific">Fictibacillus solisalsi</name>
    <dbReference type="NCBI Taxonomy" id="459525"/>
    <lineage>
        <taxon>Bacteria</taxon>
        <taxon>Bacillati</taxon>
        <taxon>Bacillota</taxon>
        <taxon>Bacilli</taxon>
        <taxon>Bacillales</taxon>
        <taxon>Fictibacillaceae</taxon>
        <taxon>Fictibacillus</taxon>
    </lineage>
</organism>
<evidence type="ECO:0000313" key="7">
    <source>
        <dbReference type="Proteomes" id="UP000199544"/>
    </source>
</evidence>
<evidence type="ECO:0000256" key="3">
    <source>
        <dbReference type="SAM" id="MobiDB-lite"/>
    </source>
</evidence>
<dbReference type="Pfam" id="PF01551">
    <property type="entry name" value="Peptidase_M23"/>
    <property type="match status" value="1"/>
</dbReference>
<dbReference type="PANTHER" id="PTHR21666:SF270">
    <property type="entry name" value="MUREIN HYDROLASE ACTIVATOR ENVC"/>
    <property type="match status" value="1"/>
</dbReference>
<feature type="domain" description="M23ase beta-sheet core" evidence="4">
    <location>
        <begin position="294"/>
        <end position="397"/>
    </location>
</feature>
<dbReference type="InterPro" id="IPR057309">
    <property type="entry name" value="PcsB_CC"/>
</dbReference>
<proteinExistence type="predicted"/>
<dbReference type="Gene3D" id="6.10.250.3150">
    <property type="match status" value="1"/>
</dbReference>
<dbReference type="Gene3D" id="2.70.70.10">
    <property type="entry name" value="Glucose Permease (Domain IIA)"/>
    <property type="match status" value="1"/>
</dbReference>
<evidence type="ECO:0000313" key="6">
    <source>
        <dbReference type="EMBL" id="SDN01521.1"/>
    </source>
</evidence>
<protein>
    <submittedName>
        <fullName evidence="6">N-terminal domain of peptidoglycan hydrolase CwlO-containing protein</fullName>
    </submittedName>
</protein>
<gene>
    <name evidence="6" type="ORF">SAMN04488137_3070</name>
</gene>
<feature type="coiled-coil region" evidence="2">
    <location>
        <begin position="37"/>
        <end position="116"/>
    </location>
</feature>
<dbReference type="RefSeq" id="WP_090235741.1">
    <property type="nucleotide sequence ID" value="NZ_FNHW01000001.1"/>
</dbReference>
<feature type="compositionally biased region" description="Polar residues" evidence="3">
    <location>
        <begin position="254"/>
        <end position="273"/>
    </location>
</feature>
<dbReference type="InterPro" id="IPR016047">
    <property type="entry name" value="M23ase_b-sheet_dom"/>
</dbReference>
<evidence type="ECO:0000259" key="4">
    <source>
        <dbReference type="Pfam" id="PF01551"/>
    </source>
</evidence>
<name>A0A1G9XYA2_9BACL</name>
<dbReference type="SUPFAM" id="SSF57997">
    <property type="entry name" value="Tropomyosin"/>
    <property type="match status" value="1"/>
</dbReference>
<dbReference type="GO" id="GO:0004222">
    <property type="term" value="F:metalloendopeptidase activity"/>
    <property type="evidence" value="ECO:0007669"/>
    <property type="project" value="TreeGrafter"/>
</dbReference>
<dbReference type="AlphaFoldDB" id="A0A1G9XYA2"/>
<reference evidence="7" key="1">
    <citation type="submission" date="2016-10" db="EMBL/GenBank/DDBJ databases">
        <authorList>
            <person name="Varghese N."/>
            <person name="Submissions S."/>
        </authorList>
    </citation>
    <scope>NUCLEOTIDE SEQUENCE [LARGE SCALE GENOMIC DNA]</scope>
    <source>
        <strain evidence="7">CGMCC 1.6854</strain>
    </source>
</reference>
<dbReference type="EMBL" id="FNHW01000001">
    <property type="protein sequence ID" value="SDN01521.1"/>
    <property type="molecule type" value="Genomic_DNA"/>
</dbReference>
<feature type="domain" description="Peptidoglycan hydrolase PcsB coiled-coil" evidence="5">
    <location>
        <begin position="103"/>
        <end position="177"/>
    </location>
</feature>
<sequence>MNRKIAGLTLSLSLALSGITAYQSSTTASAETLKSIKEKKEANKKKQDAANAKLRLNEKNQEATRNEIARIDQSTADTESKISKKETEIHNTKDQVEQLKKEIEIVQKRIDKRDKLLKDRINSMYQSGGAVQYLEVVLGSKNFGDFLDRVVALNLIADQDRQLLEEQKKDKELLEDKKKTVEDKLAALEDKMKELKDLKKQLDAQKKEKTRLMASLKKKHSKIEDDVEKYENAAELLNSQEQAIKEEKARAKQASEQQSTSGSAGKNASNTGSGMIMKPAAGVFTSGIGSRWNKFHAGVDIAQAGKVPIYAAADGTVIRSDYSSSYGNVIFVTHNINGQTWTTVYAHMRERVVQGGSVKRGQLIGYMGNTGHSFGQHLHFELHKGPWNASKSNAVDPRPYM</sequence>
<evidence type="ECO:0000256" key="1">
    <source>
        <dbReference type="ARBA" id="ARBA00022729"/>
    </source>
</evidence>
<keyword evidence="1" id="KW-0732">Signal</keyword>
<dbReference type="OrthoDB" id="9805070at2"/>
<keyword evidence="7" id="KW-1185">Reference proteome</keyword>